<dbReference type="OMA" id="IRAYMVT"/>
<dbReference type="PANTHER" id="PTHR33070">
    <property type="entry name" value="OS06G0725500 PROTEIN"/>
    <property type="match status" value="1"/>
</dbReference>
<dbReference type="Proteomes" id="UP000189703">
    <property type="component" value="Unplaced"/>
</dbReference>
<name>A0A1U8AFL4_NELNU</name>
<keyword evidence="1" id="KW-1185">Reference proteome</keyword>
<dbReference type="InterPro" id="IPR004320">
    <property type="entry name" value="BPS1_pln"/>
</dbReference>
<dbReference type="AlphaFoldDB" id="A0A1U8AFL4"/>
<evidence type="ECO:0000313" key="1">
    <source>
        <dbReference type="Proteomes" id="UP000189703"/>
    </source>
</evidence>
<dbReference type="GO" id="GO:0048367">
    <property type="term" value="P:shoot system development"/>
    <property type="evidence" value="ECO:0007669"/>
    <property type="project" value="InterPro"/>
</dbReference>
<dbReference type="Pfam" id="PF03087">
    <property type="entry name" value="BPS1"/>
    <property type="match status" value="1"/>
</dbReference>
<proteinExistence type="predicted"/>
<dbReference type="KEGG" id="nnu:104603877"/>
<dbReference type="RefSeq" id="XP_010266346.1">
    <property type="nucleotide sequence ID" value="XM_010268044.2"/>
</dbReference>
<protein>
    <submittedName>
        <fullName evidence="2">Uncharacterized protein LOC104603877</fullName>
    </submittedName>
</protein>
<dbReference type="OrthoDB" id="1701699at2759"/>
<organism evidence="1 2">
    <name type="scientific">Nelumbo nucifera</name>
    <name type="common">Sacred lotus</name>
    <dbReference type="NCBI Taxonomy" id="4432"/>
    <lineage>
        <taxon>Eukaryota</taxon>
        <taxon>Viridiplantae</taxon>
        <taxon>Streptophyta</taxon>
        <taxon>Embryophyta</taxon>
        <taxon>Tracheophyta</taxon>
        <taxon>Spermatophyta</taxon>
        <taxon>Magnoliopsida</taxon>
        <taxon>Proteales</taxon>
        <taxon>Nelumbonaceae</taxon>
        <taxon>Nelumbo</taxon>
    </lineage>
</organism>
<accession>A0A1U8AFL4</accession>
<evidence type="ECO:0000313" key="2">
    <source>
        <dbReference type="RefSeq" id="XP_010266346.1"/>
    </source>
</evidence>
<gene>
    <name evidence="2" type="primary">LOC104603877</name>
</gene>
<dbReference type="GeneID" id="104603877"/>
<sequence>MVVSIVIPKSACHVRSASFPSVSHPLMLRIEKKLKELRGSLPSSPGGTVESLCDGLRGLADLLESVQESLQSPFARQALVHGRQDKWVDEVLDGSLTLLDVSGTTRDVLLQMKEEMQTVQSTLRRRKNAELDLEGSIAAYMFSRKTVNKVIHKCLGDVKRMERTQYSTSSVLDKNQDLVVMASMLKEVEGIALILLDSILSFIAAPKTRTGWSLVSKLIMYNRRSACEPELMVANEVDKIDLALCALTGRRSSCKESDVVNLQNVQKCLKVLEMRMGSLDDCLECVFRHLIKTRVSLLNILNQ</sequence>
<reference evidence="2" key="1">
    <citation type="submission" date="2025-08" db="UniProtKB">
        <authorList>
            <consortium name="RefSeq"/>
        </authorList>
    </citation>
    <scope>IDENTIFICATION</scope>
</reference>
<dbReference type="PANTHER" id="PTHR33070:SF129">
    <property type="entry name" value="DUF241 DOMAIN PROTEIN"/>
    <property type="match status" value="1"/>
</dbReference>
<dbReference type="GO" id="GO:0048364">
    <property type="term" value="P:root development"/>
    <property type="evidence" value="ECO:0007669"/>
    <property type="project" value="InterPro"/>
</dbReference>